<reference evidence="2" key="1">
    <citation type="submission" date="2021-04" db="EMBL/GenBank/DDBJ databases">
        <authorList>
            <consortium name="Molecular Ecology Group"/>
        </authorList>
    </citation>
    <scope>NUCLEOTIDE SEQUENCE</scope>
</reference>
<evidence type="ECO:0000313" key="2">
    <source>
        <dbReference type="EMBL" id="CAG5129232.1"/>
    </source>
</evidence>
<keyword evidence="3" id="KW-1185">Reference proteome</keyword>
<protein>
    <submittedName>
        <fullName evidence="2">Uncharacterized protein</fullName>
    </submittedName>
</protein>
<evidence type="ECO:0000256" key="1">
    <source>
        <dbReference type="SAM" id="MobiDB-lite"/>
    </source>
</evidence>
<feature type="compositionally biased region" description="Polar residues" evidence="1">
    <location>
        <begin position="28"/>
        <end position="50"/>
    </location>
</feature>
<proteinExistence type="predicted"/>
<gene>
    <name evidence="2" type="ORF">CUNI_LOCUS14790</name>
</gene>
<dbReference type="EMBL" id="CAJHNH020003407">
    <property type="protein sequence ID" value="CAG5129232.1"/>
    <property type="molecule type" value="Genomic_DNA"/>
</dbReference>
<comment type="caution">
    <text evidence="2">The sequence shown here is derived from an EMBL/GenBank/DDBJ whole genome shotgun (WGS) entry which is preliminary data.</text>
</comment>
<feature type="region of interest" description="Disordered" evidence="1">
    <location>
        <begin position="1"/>
        <end position="118"/>
    </location>
</feature>
<dbReference type="Proteomes" id="UP000678393">
    <property type="component" value="Unassembled WGS sequence"/>
</dbReference>
<evidence type="ECO:0000313" key="3">
    <source>
        <dbReference type="Proteomes" id="UP000678393"/>
    </source>
</evidence>
<organism evidence="2 3">
    <name type="scientific">Candidula unifasciata</name>
    <dbReference type="NCBI Taxonomy" id="100452"/>
    <lineage>
        <taxon>Eukaryota</taxon>
        <taxon>Metazoa</taxon>
        <taxon>Spiralia</taxon>
        <taxon>Lophotrochozoa</taxon>
        <taxon>Mollusca</taxon>
        <taxon>Gastropoda</taxon>
        <taxon>Heterobranchia</taxon>
        <taxon>Euthyneura</taxon>
        <taxon>Panpulmonata</taxon>
        <taxon>Eupulmonata</taxon>
        <taxon>Stylommatophora</taxon>
        <taxon>Helicina</taxon>
        <taxon>Helicoidea</taxon>
        <taxon>Geomitridae</taxon>
        <taxon>Candidula</taxon>
    </lineage>
</organism>
<feature type="non-terminal residue" evidence="2">
    <location>
        <position position="1"/>
    </location>
</feature>
<feature type="compositionally biased region" description="Basic and acidic residues" evidence="1">
    <location>
        <begin position="16"/>
        <end position="25"/>
    </location>
</feature>
<sequence length="324" mass="35537">KDAYFSGFSGSNELDISLKSRESRPRGTPSTGLNSPRSSDQQRRPNSVESSPRHSHSWTHERENFPNSPSSGFAVITGNRNGKEENHIDTGVMTSNIKRRSLSDSSVNKAAQDQQQQYLDRIQSPTSSHAKMAKLEVKSPKIVSIVSAFHSPSLCPVLVPETSPSSVALKKTGRVSPLLTLVANSPHINQKKSRSSENISSGNVYGASGRLRSPGPFSFSLATPTSGLSSFKFMDATTQEGDVSLTAQMPDFSVFEKVSTPTEEFPPNRSFVFVGRSDLNGRTCQDLDDKIKKEEDEVWSKRHDVFKPICRSSEVDQGVLESET</sequence>
<dbReference type="AlphaFoldDB" id="A0A8S3ZPM6"/>
<name>A0A8S3ZPM6_9EUPU</name>
<accession>A0A8S3ZPM6</accession>